<dbReference type="SUPFAM" id="SSF53474">
    <property type="entry name" value="alpha/beta-Hydrolases"/>
    <property type="match status" value="1"/>
</dbReference>
<dbReference type="AlphaFoldDB" id="A0A9P4TXR8"/>
<name>A0A9P4TXR8_9PEZI</name>
<dbReference type="GO" id="GO:0016787">
    <property type="term" value="F:hydrolase activity"/>
    <property type="evidence" value="ECO:0007669"/>
    <property type="project" value="InterPro"/>
</dbReference>
<dbReference type="EMBL" id="MU007050">
    <property type="protein sequence ID" value="KAF2429128.1"/>
    <property type="molecule type" value="Genomic_DNA"/>
</dbReference>
<evidence type="ECO:0000313" key="2">
    <source>
        <dbReference type="EMBL" id="KAF2429128.1"/>
    </source>
</evidence>
<dbReference type="Pfam" id="PF01738">
    <property type="entry name" value="DLH"/>
    <property type="match status" value="1"/>
</dbReference>
<dbReference type="InterPro" id="IPR029058">
    <property type="entry name" value="AB_hydrolase_fold"/>
</dbReference>
<gene>
    <name evidence="2" type="ORF">EJ08DRAFT_718734</name>
</gene>
<accession>A0A9P4TXR8</accession>
<proteinExistence type="predicted"/>
<reference evidence="2" key="1">
    <citation type="journal article" date="2020" name="Stud. Mycol.">
        <title>101 Dothideomycetes genomes: a test case for predicting lifestyles and emergence of pathogens.</title>
        <authorList>
            <person name="Haridas S."/>
            <person name="Albert R."/>
            <person name="Binder M."/>
            <person name="Bloem J."/>
            <person name="Labutti K."/>
            <person name="Salamov A."/>
            <person name="Andreopoulos B."/>
            <person name="Baker S."/>
            <person name="Barry K."/>
            <person name="Bills G."/>
            <person name="Bluhm B."/>
            <person name="Cannon C."/>
            <person name="Castanera R."/>
            <person name="Culley D."/>
            <person name="Daum C."/>
            <person name="Ezra D."/>
            <person name="Gonzalez J."/>
            <person name="Henrissat B."/>
            <person name="Kuo A."/>
            <person name="Liang C."/>
            <person name="Lipzen A."/>
            <person name="Lutzoni F."/>
            <person name="Magnuson J."/>
            <person name="Mondo S."/>
            <person name="Nolan M."/>
            <person name="Ohm R."/>
            <person name="Pangilinan J."/>
            <person name="Park H.-J."/>
            <person name="Ramirez L."/>
            <person name="Alfaro M."/>
            <person name="Sun H."/>
            <person name="Tritt A."/>
            <person name="Yoshinaga Y."/>
            <person name="Zwiers L.-H."/>
            <person name="Turgeon B."/>
            <person name="Goodwin S."/>
            <person name="Spatafora J."/>
            <person name="Crous P."/>
            <person name="Grigoriev I."/>
        </authorList>
    </citation>
    <scope>NUCLEOTIDE SEQUENCE</scope>
    <source>
        <strain evidence="2">CBS 130266</strain>
    </source>
</reference>
<keyword evidence="3" id="KW-1185">Reference proteome</keyword>
<feature type="domain" description="Dienelactone hydrolase" evidence="1">
    <location>
        <begin position="36"/>
        <end position="252"/>
    </location>
</feature>
<evidence type="ECO:0000313" key="3">
    <source>
        <dbReference type="Proteomes" id="UP000800235"/>
    </source>
</evidence>
<organism evidence="2 3">
    <name type="scientific">Tothia fuscella</name>
    <dbReference type="NCBI Taxonomy" id="1048955"/>
    <lineage>
        <taxon>Eukaryota</taxon>
        <taxon>Fungi</taxon>
        <taxon>Dikarya</taxon>
        <taxon>Ascomycota</taxon>
        <taxon>Pezizomycotina</taxon>
        <taxon>Dothideomycetes</taxon>
        <taxon>Pleosporomycetidae</taxon>
        <taxon>Venturiales</taxon>
        <taxon>Cylindrosympodiaceae</taxon>
        <taxon>Tothia</taxon>
    </lineage>
</organism>
<evidence type="ECO:0000259" key="1">
    <source>
        <dbReference type="Pfam" id="PF01738"/>
    </source>
</evidence>
<dbReference type="OrthoDB" id="1393670at2759"/>
<sequence length="259" mass="29035">MSESKNYLAKPIDLCCLSGTLHEGEPRGKLETISDIETYIATPKADTANGNIVLYFPDVWGLFNNGKLIMDCFADAGYLTLGLDYFRGDDVTKHRDENNQPHSGFDFAAWANANLKSALEFTPGWIEAVKEKYGKENTKYACTGYCFGGPFVCNALGNGAVSVGAFGHPAFLEEHHFANLKGPLFLSCSETDFTFGPENRRKAEEVMTRDKKTYQFQLFSGVNHGFALRCNLDDPYEKYVKEQSFIGIIGWFDFWLSKK</sequence>
<dbReference type="Gene3D" id="3.40.50.1820">
    <property type="entry name" value="alpha/beta hydrolase"/>
    <property type="match status" value="1"/>
</dbReference>
<dbReference type="InterPro" id="IPR002925">
    <property type="entry name" value="Dienelactn_hydro"/>
</dbReference>
<dbReference type="Proteomes" id="UP000800235">
    <property type="component" value="Unassembled WGS sequence"/>
</dbReference>
<dbReference type="PANTHER" id="PTHR17630">
    <property type="entry name" value="DIENELACTONE HYDROLASE"/>
    <property type="match status" value="1"/>
</dbReference>
<dbReference type="PANTHER" id="PTHR17630:SF44">
    <property type="entry name" value="PROTEIN AIM2"/>
    <property type="match status" value="1"/>
</dbReference>
<protein>
    <submittedName>
        <fullName evidence="2">Alpha/beta-hydrolase</fullName>
    </submittedName>
</protein>
<comment type="caution">
    <text evidence="2">The sequence shown here is derived from an EMBL/GenBank/DDBJ whole genome shotgun (WGS) entry which is preliminary data.</text>
</comment>